<protein>
    <recommendedName>
        <fullName evidence="4">DUF2399 domain-containing protein</fullName>
    </recommendedName>
</protein>
<dbReference type="Gene3D" id="3.40.1360.10">
    <property type="match status" value="1"/>
</dbReference>
<dbReference type="AlphaFoldDB" id="A0A3G2R2M4"/>
<dbReference type="Proteomes" id="UP000280960">
    <property type="component" value="Chromosome"/>
</dbReference>
<proteinExistence type="predicted"/>
<accession>A0A3G2R2M4</accession>
<evidence type="ECO:0000313" key="2">
    <source>
        <dbReference type="EMBL" id="AYO29734.1"/>
    </source>
</evidence>
<dbReference type="SUPFAM" id="SSF56726">
    <property type="entry name" value="DNA topoisomerase IV, alpha subunit"/>
    <property type="match status" value="1"/>
</dbReference>
<dbReference type="GO" id="GO:0003677">
    <property type="term" value="F:DNA binding"/>
    <property type="evidence" value="ECO:0007669"/>
    <property type="project" value="InterPro"/>
</dbReference>
<feature type="region of interest" description="Disordered" evidence="1">
    <location>
        <begin position="127"/>
        <end position="148"/>
    </location>
</feature>
<sequence>MAGILEFRDASFQEAKSLPRDFLQALSDFFSAGNAVTEQGWYDFCKKWSAKLSRDPDLLSGLVMDCGLVGRFIRLKSDEKSIHSISYGPMEPLDTIIREAAFKLAGENRKWLDSIINAFKDIEVKTPESYGPSGESAPTQKSGAGPALTGDAKVEALQAIKRFLENKLTEIAELHESVVENGEPAQKDFRSVRLTESLPWTFRWDRTNDKFRLAVEFLLSVLKVAGRSPEGFEWKELGAQAQQAIGGSKMFDRDREKLLDLIQEICGMPLEDLGLTSRGSLYPVYILGKIELTFCAESQNRCIGQECDLPQENPSNGQFRTLSLDSLHAITNFEVEELKSLSTPAGRIILTENRALLIKMYKTGWFKKSPESFVVGIDGRLRLSHHRILKLLQRAAPHIPCYIWTDSDSPGISFVEELHHLFPGARVVFIEGHNLSCLDYEKFTEKIKARPDLLNREQESLLGGPNDWDRVFQIY</sequence>
<dbReference type="GO" id="GO:0005694">
    <property type="term" value="C:chromosome"/>
    <property type="evidence" value="ECO:0007669"/>
    <property type="project" value="InterPro"/>
</dbReference>
<keyword evidence="3" id="KW-1185">Reference proteome</keyword>
<dbReference type="EMBL" id="CP033169">
    <property type="protein sequence ID" value="AYO29734.1"/>
    <property type="molecule type" value="Genomic_DNA"/>
</dbReference>
<gene>
    <name evidence="2" type="ORF">D2962_03125</name>
</gene>
<dbReference type="InterPro" id="IPR036078">
    <property type="entry name" value="Spo11/TopoVI_A_sf"/>
</dbReference>
<evidence type="ECO:0008006" key="4">
    <source>
        <dbReference type="Google" id="ProtNLM"/>
    </source>
</evidence>
<evidence type="ECO:0000313" key="3">
    <source>
        <dbReference type="Proteomes" id="UP000280960"/>
    </source>
</evidence>
<dbReference type="KEGG" id="bacg:D2962_03125"/>
<evidence type="ECO:0000256" key="1">
    <source>
        <dbReference type="SAM" id="MobiDB-lite"/>
    </source>
</evidence>
<reference evidence="2 3" key="1">
    <citation type="submission" date="2018-10" db="EMBL/GenBank/DDBJ databases">
        <authorList>
            <person name="Zhang X."/>
        </authorList>
    </citation>
    <scope>NUCLEOTIDE SEQUENCE [LARGE SCALE GENOMIC DNA]</scope>
    <source>
        <strain evidence="2 3">SK-G1</strain>
    </source>
</reference>
<name>A0A3G2R2M4_9FIRM</name>
<organism evidence="2 3">
    <name type="scientific">Biomaibacter acetigenes</name>
    <dbReference type="NCBI Taxonomy" id="2316383"/>
    <lineage>
        <taxon>Bacteria</taxon>
        <taxon>Bacillati</taxon>
        <taxon>Bacillota</taxon>
        <taxon>Clostridia</taxon>
        <taxon>Thermosediminibacterales</taxon>
        <taxon>Tepidanaerobacteraceae</taxon>
        <taxon>Biomaibacter</taxon>
    </lineage>
</organism>
<dbReference type="RefSeq" id="WP_122014119.1">
    <property type="nucleotide sequence ID" value="NZ_CP033169.1"/>
</dbReference>